<dbReference type="Pfam" id="PF11306">
    <property type="entry name" value="DUF3108"/>
    <property type="match status" value="1"/>
</dbReference>
<dbReference type="RefSeq" id="WP_425563045.1">
    <property type="nucleotide sequence ID" value="NZ_BAABJY010000001.1"/>
</dbReference>
<gene>
    <name evidence="1" type="ORF">GCM10023332_11240</name>
</gene>
<proteinExistence type="predicted"/>
<comment type="caution">
    <text evidence="1">The sequence shown here is derived from an EMBL/GenBank/DDBJ whole genome shotgun (WGS) entry which is preliminary data.</text>
</comment>
<dbReference type="Proteomes" id="UP001501323">
    <property type="component" value="Unassembled WGS sequence"/>
</dbReference>
<dbReference type="InterPro" id="IPR021457">
    <property type="entry name" value="DUF3108"/>
</dbReference>
<evidence type="ECO:0000313" key="1">
    <source>
        <dbReference type="EMBL" id="GAA4860958.1"/>
    </source>
</evidence>
<dbReference type="EMBL" id="BAABJY010000001">
    <property type="protein sequence ID" value="GAA4860958.1"/>
    <property type="molecule type" value="Genomic_DNA"/>
</dbReference>
<name>A0ABP9DV74_9GAMM</name>
<organism evidence="1 2">
    <name type="scientific">Luteimonas vadosa</name>
    <dbReference type="NCBI Taxonomy" id="1165507"/>
    <lineage>
        <taxon>Bacteria</taxon>
        <taxon>Pseudomonadati</taxon>
        <taxon>Pseudomonadota</taxon>
        <taxon>Gammaproteobacteria</taxon>
        <taxon>Lysobacterales</taxon>
        <taxon>Lysobacteraceae</taxon>
        <taxon>Luteimonas</taxon>
    </lineage>
</organism>
<keyword evidence="2" id="KW-1185">Reference proteome</keyword>
<reference evidence="2" key="1">
    <citation type="journal article" date="2019" name="Int. J. Syst. Evol. Microbiol.">
        <title>The Global Catalogue of Microorganisms (GCM) 10K type strain sequencing project: providing services to taxonomists for standard genome sequencing and annotation.</title>
        <authorList>
            <consortium name="The Broad Institute Genomics Platform"/>
            <consortium name="The Broad Institute Genome Sequencing Center for Infectious Disease"/>
            <person name="Wu L."/>
            <person name="Ma J."/>
        </authorList>
    </citation>
    <scope>NUCLEOTIDE SEQUENCE [LARGE SCALE GENOMIC DNA]</scope>
    <source>
        <strain evidence="2">JCM 18392</strain>
    </source>
</reference>
<sequence>MSKPGQPDRFPPVAGPAAAGQRRSWKAGVLAAVFSLAALPAIAMEPFTADYQANYMGMKATGTMTLAPAGNDRWKYSLDIDGMGAKLGQSTVFESRGGEWRPLSSTDSQQGTGGLAALLVKRKRVDATYDWSTGQARWTGDVKDGRAGPVALKSGDVDAMLLNLMLVRDVKAGKPLSYRLVEDGRVRKQTYKVAGTESIDVGGRQRQATKVVRDDGKRQILAWIVEGLPVPARILQRRDGKDQVDLKLKSVR</sequence>
<protein>
    <submittedName>
        <fullName evidence="1">DUF3108 domain-containing protein</fullName>
    </submittedName>
</protein>
<evidence type="ECO:0000313" key="2">
    <source>
        <dbReference type="Proteomes" id="UP001501323"/>
    </source>
</evidence>
<accession>A0ABP9DV74</accession>